<dbReference type="GO" id="GO:0042840">
    <property type="term" value="P:D-glucuronate catabolic process"/>
    <property type="evidence" value="ECO:0007669"/>
    <property type="project" value="TreeGrafter"/>
</dbReference>
<comment type="catalytic activity">
    <reaction evidence="1">
        <text>D-mannonate = 2-dehydro-3-deoxy-D-gluconate + H2O</text>
        <dbReference type="Rhea" id="RHEA:20097"/>
        <dbReference type="ChEBI" id="CHEBI:15377"/>
        <dbReference type="ChEBI" id="CHEBI:17767"/>
        <dbReference type="ChEBI" id="CHEBI:57990"/>
        <dbReference type="EC" id="4.2.1.8"/>
    </reaction>
</comment>
<proteinExistence type="inferred from homology"/>
<dbReference type="Pfam" id="PF03786">
    <property type="entry name" value="UxuA"/>
    <property type="match status" value="2"/>
</dbReference>
<evidence type="ECO:0000256" key="4">
    <source>
        <dbReference type="ARBA" id="ARBA00002713"/>
    </source>
</evidence>
<dbReference type="EC" id="4.2.1.8" evidence="7"/>
<dbReference type="GO" id="GO:0030145">
    <property type="term" value="F:manganese ion binding"/>
    <property type="evidence" value="ECO:0007669"/>
    <property type="project" value="TreeGrafter"/>
</dbReference>
<dbReference type="GO" id="GO:0008198">
    <property type="term" value="F:ferrous iron binding"/>
    <property type="evidence" value="ECO:0007669"/>
    <property type="project" value="TreeGrafter"/>
</dbReference>
<dbReference type="RefSeq" id="WP_053248573.1">
    <property type="nucleotide sequence ID" value="NZ_LGAP01000003.1"/>
</dbReference>
<dbReference type="EMBL" id="LGAP01000003">
    <property type="protein sequence ID" value="KOF20121.1"/>
    <property type="molecule type" value="Genomic_DNA"/>
</dbReference>
<comment type="similarity">
    <text evidence="6">Belongs to the mannonate dehydratase family.</text>
</comment>
<evidence type="ECO:0000256" key="10">
    <source>
        <dbReference type="ARBA" id="ARBA00023239"/>
    </source>
</evidence>
<name>A0A0L8BZM8_ENSAD</name>
<keyword evidence="10" id="KW-0456">Lyase</keyword>
<protein>
    <recommendedName>
        <fullName evidence="7">mannonate dehydratase</fullName>
        <ecNumber evidence="7">4.2.1.8</ecNumber>
    </recommendedName>
</protein>
<evidence type="ECO:0000256" key="2">
    <source>
        <dbReference type="ARBA" id="ARBA00001936"/>
    </source>
</evidence>
<evidence type="ECO:0000313" key="12">
    <source>
        <dbReference type="Proteomes" id="UP000037425"/>
    </source>
</evidence>
<evidence type="ECO:0000256" key="9">
    <source>
        <dbReference type="ARBA" id="ARBA00023211"/>
    </source>
</evidence>
<gene>
    <name evidence="11" type="ORF">AC244_09485</name>
</gene>
<dbReference type="OrthoDB" id="9780250at2"/>
<dbReference type="SUPFAM" id="SSF51658">
    <property type="entry name" value="Xylose isomerase-like"/>
    <property type="match status" value="1"/>
</dbReference>
<sequence>MKIGLGLYREQLTPDNFRFALQSGATHIVAHLTNYFAGKDPKIDSGDNGGWGDCSTDRLWTYEELSALVQDVRAAGLELAAIENFSPRFWHDILLDGPERDAQIEALKQLIRDAGRAGVPCIGYNFSLAGVYGWTRGPYARGGAESVGFGVEDAPDVVPDPDAPIPDGMVWNMRYRRGVPGAQPVSVSSAEIWDRLSRFLKDVVPVAEEAGVMLGAHPDDPPADVLRGTARLVNRPEKYDRLMSIVDSPSNGMELCLGSLQEMPGGDIYEHVRRFARSGRIGYIHFRNVKGKMPRYVETFVDEGDIDMAEIVRILRDENYQGVMIPDHTPAMTCAASWHAGKAFALGYMRALVQNAHALGPSRSLAHDLAAE</sequence>
<comment type="pathway">
    <text evidence="5">Carbohydrate metabolism; pentose and glucuronate interconversion.</text>
</comment>
<reference evidence="12" key="1">
    <citation type="submission" date="2015-07" db="EMBL/GenBank/DDBJ databases">
        <title>Whole genome sequence of an Ensifer adhaerens strain isolated from a cave pool in the Wind Cave National Park.</title>
        <authorList>
            <person name="Eng W.W.H."/>
            <person name="Gan H.M."/>
            <person name="Barton H.A."/>
            <person name="Savka M.A."/>
        </authorList>
    </citation>
    <scope>NUCLEOTIDE SEQUENCE [LARGE SCALE GENOMIC DNA]</scope>
    <source>
        <strain evidence="12">SD006</strain>
    </source>
</reference>
<comment type="function">
    <text evidence="4">Catalyzes the dehydration of D-mannonate.</text>
</comment>
<evidence type="ECO:0000313" key="11">
    <source>
        <dbReference type="EMBL" id="KOF20121.1"/>
    </source>
</evidence>
<dbReference type="PANTHER" id="PTHR30387">
    <property type="entry name" value="MANNONATE DEHYDRATASE"/>
    <property type="match status" value="1"/>
</dbReference>
<evidence type="ECO:0000256" key="8">
    <source>
        <dbReference type="ARBA" id="ARBA00023004"/>
    </source>
</evidence>
<dbReference type="Proteomes" id="UP000037425">
    <property type="component" value="Unassembled WGS sequence"/>
</dbReference>
<organism evidence="11 12">
    <name type="scientific">Ensifer adhaerens</name>
    <name type="common">Sinorhizobium morelense</name>
    <dbReference type="NCBI Taxonomy" id="106592"/>
    <lineage>
        <taxon>Bacteria</taxon>
        <taxon>Pseudomonadati</taxon>
        <taxon>Pseudomonadota</taxon>
        <taxon>Alphaproteobacteria</taxon>
        <taxon>Hyphomicrobiales</taxon>
        <taxon>Rhizobiaceae</taxon>
        <taxon>Sinorhizobium/Ensifer group</taxon>
        <taxon>Ensifer</taxon>
    </lineage>
</organism>
<comment type="cofactor">
    <cofactor evidence="2">
        <name>Mn(2+)</name>
        <dbReference type="ChEBI" id="CHEBI:29035"/>
    </cofactor>
</comment>
<evidence type="ECO:0000256" key="3">
    <source>
        <dbReference type="ARBA" id="ARBA00001954"/>
    </source>
</evidence>
<dbReference type="UniPathway" id="UPA00246"/>
<keyword evidence="8" id="KW-0408">Iron</keyword>
<comment type="caution">
    <text evidence="11">The sequence shown here is derived from an EMBL/GenBank/DDBJ whole genome shotgun (WGS) entry which is preliminary data.</text>
</comment>
<evidence type="ECO:0000256" key="6">
    <source>
        <dbReference type="ARBA" id="ARBA00007389"/>
    </source>
</evidence>
<keyword evidence="9" id="KW-0464">Manganese</keyword>
<comment type="cofactor">
    <cofactor evidence="3">
        <name>Fe(2+)</name>
        <dbReference type="ChEBI" id="CHEBI:29033"/>
    </cofactor>
</comment>
<evidence type="ECO:0000256" key="5">
    <source>
        <dbReference type="ARBA" id="ARBA00004892"/>
    </source>
</evidence>
<dbReference type="AlphaFoldDB" id="A0A0L8BZM8"/>
<dbReference type="Gene3D" id="3.20.20.150">
    <property type="entry name" value="Divalent-metal-dependent TIM barrel enzymes"/>
    <property type="match status" value="1"/>
</dbReference>
<accession>A0A0L8BZM8</accession>
<dbReference type="GO" id="GO:0008927">
    <property type="term" value="F:mannonate dehydratase activity"/>
    <property type="evidence" value="ECO:0007669"/>
    <property type="project" value="UniProtKB-EC"/>
</dbReference>
<dbReference type="PATRIC" id="fig|106592.7.peg.4658"/>
<evidence type="ECO:0000256" key="7">
    <source>
        <dbReference type="ARBA" id="ARBA00012927"/>
    </source>
</evidence>
<dbReference type="PANTHER" id="PTHR30387:SF2">
    <property type="entry name" value="MANNONATE DEHYDRATASE"/>
    <property type="match status" value="1"/>
</dbReference>
<dbReference type="InterPro" id="IPR004628">
    <property type="entry name" value="Man_deHydtase"/>
</dbReference>
<evidence type="ECO:0000256" key="1">
    <source>
        <dbReference type="ARBA" id="ARBA00001794"/>
    </source>
</evidence>
<dbReference type="InterPro" id="IPR036237">
    <property type="entry name" value="Xyl_isomerase-like_sf"/>
</dbReference>